<accession>A0A1I8F924</accession>
<evidence type="ECO:0000313" key="2">
    <source>
        <dbReference type="Proteomes" id="UP000095280"/>
    </source>
</evidence>
<feature type="region of interest" description="Disordered" evidence="1">
    <location>
        <begin position="1"/>
        <end position="41"/>
    </location>
</feature>
<reference evidence="3" key="1">
    <citation type="submission" date="2016-11" db="UniProtKB">
        <authorList>
            <consortium name="WormBaseParasite"/>
        </authorList>
    </citation>
    <scope>IDENTIFICATION</scope>
</reference>
<evidence type="ECO:0000313" key="3">
    <source>
        <dbReference type="WBParaSite" id="maker-unitig_25177-snap-gene-0.3-mRNA-1"/>
    </source>
</evidence>
<protein>
    <submittedName>
        <fullName evidence="3">Uncharacterized protein</fullName>
    </submittedName>
</protein>
<dbReference type="AlphaFoldDB" id="A0A1I8F924"/>
<dbReference type="Proteomes" id="UP000095280">
    <property type="component" value="Unplaced"/>
</dbReference>
<dbReference type="WBParaSite" id="maker-unitig_25177-snap-gene-0.3-mRNA-1">
    <property type="protein sequence ID" value="maker-unitig_25177-snap-gene-0.3-mRNA-1"/>
    <property type="gene ID" value="maker-unitig_25177-snap-gene-0.3"/>
</dbReference>
<sequence>MASDRSVVLSFPGKLKLAEGSRSASAQAVGKPERPQPSRHLTHRARRLYTRAAICTPSQSCGTVQPHHGMRPTRPAALHAARSASSTSLGVKEPPLGAARQQQQIGHWRRHLARSFDQFSEEAAPQHYRMPLRRLTAQQPMDCRNLLAHVRLQSACGCSASAALRGAQRTAGA</sequence>
<keyword evidence="2" id="KW-1185">Reference proteome</keyword>
<evidence type="ECO:0000256" key="1">
    <source>
        <dbReference type="SAM" id="MobiDB-lite"/>
    </source>
</evidence>
<organism evidence="2 3">
    <name type="scientific">Macrostomum lignano</name>
    <dbReference type="NCBI Taxonomy" id="282301"/>
    <lineage>
        <taxon>Eukaryota</taxon>
        <taxon>Metazoa</taxon>
        <taxon>Spiralia</taxon>
        <taxon>Lophotrochozoa</taxon>
        <taxon>Platyhelminthes</taxon>
        <taxon>Rhabditophora</taxon>
        <taxon>Macrostomorpha</taxon>
        <taxon>Macrostomida</taxon>
        <taxon>Macrostomidae</taxon>
        <taxon>Macrostomum</taxon>
    </lineage>
</organism>
<proteinExistence type="predicted"/>
<name>A0A1I8F924_9PLAT</name>